<dbReference type="Proteomes" id="UP000799770">
    <property type="component" value="Unassembled WGS sequence"/>
</dbReference>
<evidence type="ECO:0000313" key="3">
    <source>
        <dbReference type="Proteomes" id="UP000799770"/>
    </source>
</evidence>
<protein>
    <submittedName>
        <fullName evidence="2">ATP10 protein-domain-containing protein</fullName>
    </submittedName>
</protein>
<gene>
    <name evidence="2" type="ORF">BDV96DRAFT_275728</name>
</gene>
<reference evidence="2" key="1">
    <citation type="journal article" date="2020" name="Stud. Mycol.">
        <title>101 Dothideomycetes genomes: a test case for predicting lifestyles and emergence of pathogens.</title>
        <authorList>
            <person name="Haridas S."/>
            <person name="Albert R."/>
            <person name="Binder M."/>
            <person name="Bloem J."/>
            <person name="Labutti K."/>
            <person name="Salamov A."/>
            <person name="Andreopoulos B."/>
            <person name="Baker S."/>
            <person name="Barry K."/>
            <person name="Bills G."/>
            <person name="Bluhm B."/>
            <person name="Cannon C."/>
            <person name="Castanera R."/>
            <person name="Culley D."/>
            <person name="Daum C."/>
            <person name="Ezra D."/>
            <person name="Gonzalez J."/>
            <person name="Henrissat B."/>
            <person name="Kuo A."/>
            <person name="Liang C."/>
            <person name="Lipzen A."/>
            <person name="Lutzoni F."/>
            <person name="Magnuson J."/>
            <person name="Mondo S."/>
            <person name="Nolan M."/>
            <person name="Ohm R."/>
            <person name="Pangilinan J."/>
            <person name="Park H.-J."/>
            <person name="Ramirez L."/>
            <person name="Alfaro M."/>
            <person name="Sun H."/>
            <person name="Tritt A."/>
            <person name="Yoshinaga Y."/>
            <person name="Zwiers L.-H."/>
            <person name="Turgeon B."/>
            <person name="Goodwin S."/>
            <person name="Spatafora J."/>
            <person name="Crous P."/>
            <person name="Grigoriev I."/>
        </authorList>
    </citation>
    <scope>NUCLEOTIDE SEQUENCE</scope>
    <source>
        <strain evidence="2">CBS 627.86</strain>
    </source>
</reference>
<evidence type="ECO:0000313" key="2">
    <source>
        <dbReference type="EMBL" id="KAF2120787.1"/>
    </source>
</evidence>
<keyword evidence="3" id="KW-1185">Reference proteome</keyword>
<name>A0A6A5ZPH5_9PLEO</name>
<dbReference type="PANTHER" id="PTHR28106:SF1">
    <property type="entry name" value="MITOCHONDRIAL ATPASE COMPLEX SUBUNIT ATP10"/>
    <property type="match status" value="1"/>
</dbReference>
<proteinExistence type="predicted"/>
<evidence type="ECO:0000256" key="1">
    <source>
        <dbReference type="SAM" id="MobiDB-lite"/>
    </source>
</evidence>
<dbReference type="GO" id="GO:0005743">
    <property type="term" value="C:mitochondrial inner membrane"/>
    <property type="evidence" value="ECO:0007669"/>
    <property type="project" value="TreeGrafter"/>
</dbReference>
<dbReference type="OrthoDB" id="17089at2759"/>
<dbReference type="InterPro" id="IPR007849">
    <property type="entry name" value="ATP10"/>
</dbReference>
<sequence length="324" mass="36788">MLQPRISSLLSRKLPIFNPSSTCLRCQHTALRPLLPCNRTFSSAQHLRADAEAKPKYVPKSLGRPIGFRNPPKPGENTGVREKKTYTGTLSERNLQKRADLQQEWGQNYFRDAINIRKHAGGKTFKANPRLFRREVALHFPNLRGATLKDSVADTTNVLRGKISIVKLYGAHWGKLQVDTFTRGKNNPELEELLEKNKDIAQAIDVNVEENMAKRWLTALFHWRLRKSMFEEEWGKYFIVKKGVNQAIREAIGCLNGRVGYVYLLDQNCRIRWAGSGDAEAEEIESLNRGLGKLIDEARGVRRQVEKPDVEEELEAQAVNAGAS</sequence>
<dbReference type="EMBL" id="ML977313">
    <property type="protein sequence ID" value="KAF2120787.1"/>
    <property type="molecule type" value="Genomic_DNA"/>
</dbReference>
<organism evidence="2 3">
    <name type="scientific">Lophiotrema nucula</name>
    <dbReference type="NCBI Taxonomy" id="690887"/>
    <lineage>
        <taxon>Eukaryota</taxon>
        <taxon>Fungi</taxon>
        <taxon>Dikarya</taxon>
        <taxon>Ascomycota</taxon>
        <taxon>Pezizomycotina</taxon>
        <taxon>Dothideomycetes</taxon>
        <taxon>Pleosporomycetidae</taxon>
        <taxon>Pleosporales</taxon>
        <taxon>Lophiotremataceae</taxon>
        <taxon>Lophiotrema</taxon>
    </lineage>
</organism>
<dbReference type="Pfam" id="PF05176">
    <property type="entry name" value="ATP-synt_10"/>
    <property type="match status" value="1"/>
</dbReference>
<dbReference type="PANTHER" id="PTHR28106">
    <property type="entry name" value="MITOCHONDRIAL ATPASE COMPLEX SUBUNIT ATP10"/>
    <property type="match status" value="1"/>
</dbReference>
<accession>A0A6A5ZPH5</accession>
<dbReference type="AlphaFoldDB" id="A0A6A5ZPH5"/>
<dbReference type="GO" id="GO:0033615">
    <property type="term" value="P:mitochondrial proton-transporting ATP synthase complex assembly"/>
    <property type="evidence" value="ECO:0007669"/>
    <property type="project" value="TreeGrafter"/>
</dbReference>
<feature type="region of interest" description="Disordered" evidence="1">
    <location>
        <begin position="59"/>
        <end position="82"/>
    </location>
</feature>